<evidence type="ECO:0000256" key="1">
    <source>
        <dbReference type="SAM" id="MobiDB-lite"/>
    </source>
</evidence>
<evidence type="ECO:0000313" key="4">
    <source>
        <dbReference type="Proteomes" id="UP001515480"/>
    </source>
</evidence>
<feature type="transmembrane region" description="Helical" evidence="2">
    <location>
        <begin position="89"/>
        <end position="110"/>
    </location>
</feature>
<evidence type="ECO:0000313" key="3">
    <source>
        <dbReference type="EMBL" id="KAL1510900.1"/>
    </source>
</evidence>
<protein>
    <recommendedName>
        <fullName evidence="5">Glycosyltransferase subfamily 4-like N-terminal domain-containing protein</fullName>
    </recommendedName>
</protein>
<keyword evidence="4" id="KW-1185">Reference proteome</keyword>
<accession>A0AB34J214</accession>
<dbReference type="Proteomes" id="UP001515480">
    <property type="component" value="Unassembled WGS sequence"/>
</dbReference>
<evidence type="ECO:0008006" key="5">
    <source>
        <dbReference type="Google" id="ProtNLM"/>
    </source>
</evidence>
<feature type="region of interest" description="Disordered" evidence="1">
    <location>
        <begin position="820"/>
        <end position="853"/>
    </location>
</feature>
<sequence>MAAPCGEAPTAPPLPYTPPCSSERRLLCRRTFSEPLSLHRLDAYLPPPREPSPLVASLRPAEPFEGLPTPHARPRHPHAACATAPRRRAALAAAAAAALALLALSLWLSLRHAEPPLERVLLPAAALEPYERGLAAAAAAALGGPPRNGSRAVGNASRVCFVGRVARGVPREEGGALLLRLARHGARLGLRARVLLLPTRAGQCSPLHAALRPASVECLHDGRTASPLAALRAYSVLRWLDRPASSPAACDVAHFVDAAAEAYYALLAQRQRLALLRTTIALHVHSPLEWRLRRDGTPLSSPGLAAALFMEREAISLAPHLLVATPYMSRWLATRFPLRHGHTTLAPLPPSATKCASLFRPRLSPLPSASRLALLLAVDWRSPPEVALVCNALTLLHRTAAADGWGGAAARLELHFASRRASPGPRASAAHFDGQRAMASHARKHSWTLPYHMRPVDEAWTSAYRSLGDAGRTLLLVLPALSASVPSDVMLAAACELPLLALHTAATPWVLDASSRQQLLPPDAAAIASRLWLVLASRREAEPSLRLDGAAPHAAAAASDWWARWYASPPLPPPAAAAAAAAAAASPPPPPAVAVALLLCARRRRGAMRAIRAAEAAARAAEARAWVVQRLLLPPPPPRAAACAGAGGGGGAALPFGSEGPLAAWREVRACAPRLGGLLAALARRVAAEWVLLLDARAAMGAGSVLALLGAAEAARADALAPAAAVQMEGGAARRRAEALELPLGGALSSGALRNTLGSVGFVRTAALRRLAGVAATRPFALAPRCTHVVWSLLYLLALSGARVEPVPLVLLNLTRAAHSAGASPPLPRGAPTLAEDSAGEASPARRWDCAPDGGGGGGGPCVEVDALREALARRTASAGLASGGVVLAVGTPPAASHANASASRSGAGEALDMASILMALQGLAHARAEGVRWAS</sequence>
<reference evidence="3 4" key="1">
    <citation type="journal article" date="2024" name="Science">
        <title>Giant polyketide synthase enzymes in the biosynthesis of giant marine polyether toxins.</title>
        <authorList>
            <person name="Fallon T.R."/>
            <person name="Shende V.V."/>
            <person name="Wierzbicki I.H."/>
            <person name="Pendleton A.L."/>
            <person name="Watervoot N.F."/>
            <person name="Auber R.P."/>
            <person name="Gonzalez D.J."/>
            <person name="Wisecaver J.H."/>
            <person name="Moore B.S."/>
        </authorList>
    </citation>
    <scope>NUCLEOTIDE SEQUENCE [LARGE SCALE GENOMIC DNA]</scope>
    <source>
        <strain evidence="3 4">12B1</strain>
    </source>
</reference>
<dbReference type="InterPro" id="IPR051425">
    <property type="entry name" value="Formin_Homology"/>
</dbReference>
<dbReference type="PANTHER" id="PTHR45725">
    <property type="entry name" value="FORMIN HOMOLOGY 2 FAMILY MEMBER"/>
    <property type="match status" value="1"/>
</dbReference>
<keyword evidence="2" id="KW-0812">Transmembrane</keyword>
<comment type="caution">
    <text evidence="3">The sequence shown here is derived from an EMBL/GenBank/DDBJ whole genome shotgun (WGS) entry which is preliminary data.</text>
</comment>
<keyword evidence="2" id="KW-0472">Membrane</keyword>
<gene>
    <name evidence="3" type="ORF">AB1Y20_005732</name>
</gene>
<dbReference type="EMBL" id="JBGBPQ010000014">
    <property type="protein sequence ID" value="KAL1510900.1"/>
    <property type="molecule type" value="Genomic_DNA"/>
</dbReference>
<keyword evidence="2" id="KW-1133">Transmembrane helix</keyword>
<proteinExistence type="predicted"/>
<dbReference type="AlphaFoldDB" id="A0AB34J214"/>
<dbReference type="PANTHER" id="PTHR45725:SF18">
    <property type="entry name" value="ORC1-LIKE AAA ATPASE DOMAIN-CONTAINING PROTEIN"/>
    <property type="match status" value="1"/>
</dbReference>
<name>A0AB34J214_PRYPA</name>
<organism evidence="3 4">
    <name type="scientific">Prymnesium parvum</name>
    <name type="common">Toxic golden alga</name>
    <dbReference type="NCBI Taxonomy" id="97485"/>
    <lineage>
        <taxon>Eukaryota</taxon>
        <taxon>Haptista</taxon>
        <taxon>Haptophyta</taxon>
        <taxon>Prymnesiophyceae</taxon>
        <taxon>Prymnesiales</taxon>
        <taxon>Prymnesiaceae</taxon>
        <taxon>Prymnesium</taxon>
    </lineage>
</organism>
<evidence type="ECO:0000256" key="2">
    <source>
        <dbReference type="SAM" id="Phobius"/>
    </source>
</evidence>